<sequence length="211" mass="25767">MKKTFYLFLFFSFIFCQFLSAQPELFRNNFNEYKDFGLSKRQIQELKKEGELIIFNRDKHTTRFAKKLFNKKVGRTVKEKRRTGKEEYEVIARKKILHYRINYIFFDGDKNSYKSIEKSRQRMLNLLEKDYNFESIARQYSMDQNRYKGGDSGWFKIESVNEDFKNAITNTMRYADEVFRVDLPEQNWYYLIKKSYSPQKIEEILVIKRKN</sequence>
<dbReference type="Gene3D" id="3.10.50.40">
    <property type="match status" value="1"/>
</dbReference>
<dbReference type="InterPro" id="IPR000297">
    <property type="entry name" value="PPIase_PpiC"/>
</dbReference>
<dbReference type="RefSeq" id="WP_073191320.1">
    <property type="nucleotide sequence ID" value="NZ_FQTW01000001.1"/>
</dbReference>
<evidence type="ECO:0000313" key="5">
    <source>
        <dbReference type="Proteomes" id="UP000184462"/>
    </source>
</evidence>
<evidence type="ECO:0000313" key="4">
    <source>
        <dbReference type="EMBL" id="SHE37569.1"/>
    </source>
</evidence>
<feature type="domain" description="PpiC" evidence="3">
    <location>
        <begin position="96"/>
        <end position="170"/>
    </location>
</feature>
<dbReference type="Pfam" id="PF13616">
    <property type="entry name" value="Rotamase_3"/>
    <property type="match status" value="1"/>
</dbReference>
<organism evidence="4 5">
    <name type="scientific">Psychroflexus salarius</name>
    <dbReference type="NCBI Taxonomy" id="1155689"/>
    <lineage>
        <taxon>Bacteria</taxon>
        <taxon>Pseudomonadati</taxon>
        <taxon>Bacteroidota</taxon>
        <taxon>Flavobacteriia</taxon>
        <taxon>Flavobacteriales</taxon>
        <taxon>Flavobacteriaceae</taxon>
        <taxon>Psychroflexus</taxon>
    </lineage>
</organism>
<evidence type="ECO:0000256" key="2">
    <source>
        <dbReference type="SAM" id="SignalP"/>
    </source>
</evidence>
<feature type="signal peptide" evidence="2">
    <location>
        <begin position="1"/>
        <end position="21"/>
    </location>
</feature>
<reference evidence="4 5" key="1">
    <citation type="submission" date="2016-11" db="EMBL/GenBank/DDBJ databases">
        <authorList>
            <person name="Jaros S."/>
            <person name="Januszkiewicz K."/>
            <person name="Wedrychowicz H."/>
        </authorList>
    </citation>
    <scope>NUCLEOTIDE SEQUENCE [LARGE SCALE GENOMIC DNA]</scope>
    <source>
        <strain evidence="4 5">DSM 25661</strain>
    </source>
</reference>
<evidence type="ECO:0000256" key="1">
    <source>
        <dbReference type="PROSITE-ProRule" id="PRU00278"/>
    </source>
</evidence>
<dbReference type="OrthoDB" id="1348210at2"/>
<dbReference type="EMBL" id="FQTW01000001">
    <property type="protein sequence ID" value="SHE37569.1"/>
    <property type="molecule type" value="Genomic_DNA"/>
</dbReference>
<keyword evidence="5" id="KW-1185">Reference proteome</keyword>
<feature type="chain" id="PRO_5013359044" evidence="2">
    <location>
        <begin position="22"/>
        <end position="211"/>
    </location>
</feature>
<dbReference type="InterPro" id="IPR046357">
    <property type="entry name" value="PPIase_dom_sf"/>
</dbReference>
<accession>A0A1M4SZD9</accession>
<dbReference type="AlphaFoldDB" id="A0A1M4SZD9"/>
<gene>
    <name evidence="4" type="ORF">SAMN05444278_101407</name>
</gene>
<keyword evidence="2" id="KW-0732">Signal</keyword>
<keyword evidence="1" id="KW-0697">Rotamase</keyword>
<dbReference type="Proteomes" id="UP000184462">
    <property type="component" value="Unassembled WGS sequence"/>
</dbReference>
<name>A0A1M4SZD9_9FLAO</name>
<proteinExistence type="predicted"/>
<dbReference type="PROSITE" id="PS50198">
    <property type="entry name" value="PPIC_PPIASE_2"/>
    <property type="match status" value="1"/>
</dbReference>
<dbReference type="SUPFAM" id="SSF54534">
    <property type="entry name" value="FKBP-like"/>
    <property type="match status" value="1"/>
</dbReference>
<dbReference type="GO" id="GO:0003755">
    <property type="term" value="F:peptidyl-prolyl cis-trans isomerase activity"/>
    <property type="evidence" value="ECO:0007669"/>
    <property type="project" value="UniProtKB-KW"/>
</dbReference>
<evidence type="ECO:0000259" key="3">
    <source>
        <dbReference type="PROSITE" id="PS50198"/>
    </source>
</evidence>
<keyword evidence="1" id="KW-0413">Isomerase</keyword>
<dbReference type="STRING" id="1155689.SAMN05444278_101407"/>
<protein>
    <submittedName>
        <fullName evidence="4">PPIC-type PPIASE domain-containing protein</fullName>
    </submittedName>
</protein>